<dbReference type="AlphaFoldDB" id="A0A5S4VN27"/>
<reference evidence="1 2" key="1">
    <citation type="submission" date="2019-08" db="EMBL/GenBank/DDBJ databases">
        <authorList>
            <person name="Duncan S."/>
            <person name="Walker A."/>
        </authorList>
    </citation>
    <scope>NUCLEOTIDE SEQUENCE [LARGE SCALE GENOMIC DNA]</scope>
    <source>
        <strain evidence="1 2">T3WBe13</strain>
    </source>
</reference>
<reference evidence="1 2" key="2">
    <citation type="submission" date="2019-09" db="EMBL/GenBank/DDBJ databases">
        <title>Strain-level analysis of Eubacterium rectale using genomes from metagenomes.</title>
        <authorList>
            <person name="Karcher N."/>
            <person name="Segata N."/>
        </authorList>
    </citation>
    <scope>NUCLEOTIDE SEQUENCE [LARGE SCALE GENOMIC DNA]</scope>
    <source>
        <strain evidence="1 2">T3WBe13</strain>
    </source>
</reference>
<name>A0A5S4VN27_9FIRM</name>
<dbReference type="EMBL" id="VSTF01000005">
    <property type="protein sequence ID" value="TYL60478.1"/>
    <property type="molecule type" value="Genomic_DNA"/>
</dbReference>
<dbReference type="Proteomes" id="UP000324327">
    <property type="component" value="Unassembled WGS sequence"/>
</dbReference>
<protein>
    <submittedName>
        <fullName evidence="1">Uncharacterized protein</fullName>
    </submittedName>
</protein>
<proteinExistence type="predicted"/>
<evidence type="ECO:0000313" key="2">
    <source>
        <dbReference type="Proteomes" id="UP000324327"/>
    </source>
</evidence>
<sequence>MVYEKSHTILNKMEILKNARISMMTDYKNTILLCDRLRNTRKYLNRYQHDALCYLEYVARLQLEHGVDIYANEKSKLILDSTASIDSLGLNYFLDGDVKISVDDIGRVMMIVDLSEWVAREIYYVDSEKRLLDFCKSYIQIYEREFSAVYYEDSNWYSGNLRLIDGEPDEIQMTYILHIEGKLDKIQLNYLLQIMDYKYFAYEQAFEIASTPVNEALEKIKTDNSHSSSDEATN</sequence>
<evidence type="ECO:0000313" key="1">
    <source>
        <dbReference type="EMBL" id="TYL60478.1"/>
    </source>
</evidence>
<dbReference type="RefSeq" id="WP_148872244.1">
    <property type="nucleotide sequence ID" value="NZ_VSTF01000005.1"/>
</dbReference>
<gene>
    <name evidence="1" type="ORF">FYL31_06975</name>
</gene>
<comment type="caution">
    <text evidence="1">The sequence shown here is derived from an EMBL/GenBank/DDBJ whole genome shotgun (WGS) entry which is preliminary data.</text>
</comment>
<organism evidence="1 2">
    <name type="scientific">Agathobacter rectalis</name>
    <dbReference type="NCBI Taxonomy" id="39491"/>
    <lineage>
        <taxon>Bacteria</taxon>
        <taxon>Bacillati</taxon>
        <taxon>Bacillota</taxon>
        <taxon>Clostridia</taxon>
        <taxon>Lachnospirales</taxon>
        <taxon>Lachnospiraceae</taxon>
        <taxon>Agathobacter</taxon>
    </lineage>
</organism>
<accession>A0A5S4VN27</accession>